<dbReference type="OrthoDB" id="5398371at2759"/>
<evidence type="ECO:0008006" key="3">
    <source>
        <dbReference type="Google" id="ProtNLM"/>
    </source>
</evidence>
<reference evidence="1" key="1">
    <citation type="submission" date="2020-01" db="EMBL/GenBank/DDBJ databases">
        <authorList>
            <consortium name="DOE Joint Genome Institute"/>
            <person name="Haridas S."/>
            <person name="Albert R."/>
            <person name="Binder M."/>
            <person name="Bloem J."/>
            <person name="Labutti K."/>
            <person name="Salamov A."/>
            <person name="Andreopoulos B."/>
            <person name="Baker S.E."/>
            <person name="Barry K."/>
            <person name="Bills G."/>
            <person name="Bluhm B.H."/>
            <person name="Cannon C."/>
            <person name="Castanera R."/>
            <person name="Culley D.E."/>
            <person name="Daum C."/>
            <person name="Ezra D."/>
            <person name="Gonzalez J.B."/>
            <person name="Henrissat B."/>
            <person name="Kuo A."/>
            <person name="Liang C."/>
            <person name="Lipzen A."/>
            <person name="Lutzoni F."/>
            <person name="Magnuson J."/>
            <person name="Mondo S."/>
            <person name="Nolan M."/>
            <person name="Ohm R."/>
            <person name="Pangilinan J."/>
            <person name="Park H.-J."/>
            <person name="Ramirez L."/>
            <person name="Alfaro M."/>
            <person name="Sun H."/>
            <person name="Tritt A."/>
            <person name="Yoshinaga Y."/>
            <person name="Zwiers L.-H."/>
            <person name="Turgeon B.G."/>
            <person name="Goodwin S.B."/>
            <person name="Spatafora J.W."/>
            <person name="Crous P.W."/>
            <person name="Grigoriev I.V."/>
        </authorList>
    </citation>
    <scope>NUCLEOTIDE SEQUENCE</scope>
    <source>
        <strain evidence="1">P77</strain>
    </source>
</reference>
<accession>A0A6A5K0D2</accession>
<dbReference type="Proteomes" id="UP000800040">
    <property type="component" value="Unassembled WGS sequence"/>
</dbReference>
<protein>
    <recommendedName>
        <fullName evidence="3">BTB domain-containing protein</fullName>
    </recommendedName>
</protein>
<dbReference type="EMBL" id="ML975440">
    <property type="protein sequence ID" value="KAF1829496.1"/>
    <property type="molecule type" value="Genomic_DNA"/>
</dbReference>
<evidence type="ECO:0000313" key="1">
    <source>
        <dbReference type="EMBL" id="KAF1829496.1"/>
    </source>
</evidence>
<name>A0A6A5K0D2_9PLEO</name>
<proteinExistence type="predicted"/>
<dbReference type="AlphaFoldDB" id="A0A6A5K0D2"/>
<sequence length="428" mass="48883">MSDEEELLVIAANGDVILDVGQEEGGQRFSYRVDSKMLQQNSRYFENLLSDRFNEGQQLAKALAALRLAQHANVADAPADVLPHISIVDVGRVAVAKVSSIRNLFADFLRALHGLDLAVTNPPIANLANLAVVTDRFDAVACLSKYVQRKKYLQLIDAKSRGKPQPTQTEERVRQKLFVGLMFDYPSWVTRYSKHLIMRDSVQWRPGTAEDHTKALWWDITNGVEDEMIQRREYILETINSLQAHFLRLYTSGERQCKLGYDTSIQCDSFQLGEMVRFFSKIDTVRLQGKIYDNTEPTYYIGDIDRLLSSLRQCSNYQVDNNHAHCGLRSRLLPLLDLVQNQLSLDTGSLDIGICAECWTHNRQEYAWQLAKRPVMWAHPRSLMGNRALTNRVLRKGHQRTPSGCLSKHVAVRDLYMAAERNWTARDV</sequence>
<gene>
    <name evidence="1" type="ORF">BDW02DRAFT_573910</name>
</gene>
<keyword evidence="2" id="KW-1185">Reference proteome</keyword>
<evidence type="ECO:0000313" key="2">
    <source>
        <dbReference type="Proteomes" id="UP000800040"/>
    </source>
</evidence>
<organism evidence="1 2">
    <name type="scientific">Decorospora gaudefroyi</name>
    <dbReference type="NCBI Taxonomy" id="184978"/>
    <lineage>
        <taxon>Eukaryota</taxon>
        <taxon>Fungi</taxon>
        <taxon>Dikarya</taxon>
        <taxon>Ascomycota</taxon>
        <taxon>Pezizomycotina</taxon>
        <taxon>Dothideomycetes</taxon>
        <taxon>Pleosporomycetidae</taxon>
        <taxon>Pleosporales</taxon>
        <taxon>Pleosporineae</taxon>
        <taxon>Pleosporaceae</taxon>
        <taxon>Decorospora</taxon>
    </lineage>
</organism>